<reference evidence="1" key="1">
    <citation type="journal article" date="2022" name="Int. J. Mol. Sci.">
        <title>Draft Genome of Tanacetum Coccineum: Genomic Comparison of Closely Related Tanacetum-Family Plants.</title>
        <authorList>
            <person name="Yamashiro T."/>
            <person name="Shiraishi A."/>
            <person name="Nakayama K."/>
            <person name="Satake H."/>
        </authorList>
    </citation>
    <scope>NUCLEOTIDE SEQUENCE</scope>
</reference>
<organism evidence="1 2">
    <name type="scientific">Tanacetum coccineum</name>
    <dbReference type="NCBI Taxonomy" id="301880"/>
    <lineage>
        <taxon>Eukaryota</taxon>
        <taxon>Viridiplantae</taxon>
        <taxon>Streptophyta</taxon>
        <taxon>Embryophyta</taxon>
        <taxon>Tracheophyta</taxon>
        <taxon>Spermatophyta</taxon>
        <taxon>Magnoliopsida</taxon>
        <taxon>eudicotyledons</taxon>
        <taxon>Gunneridae</taxon>
        <taxon>Pentapetalae</taxon>
        <taxon>asterids</taxon>
        <taxon>campanulids</taxon>
        <taxon>Asterales</taxon>
        <taxon>Asteraceae</taxon>
        <taxon>Asteroideae</taxon>
        <taxon>Anthemideae</taxon>
        <taxon>Anthemidinae</taxon>
        <taxon>Tanacetum</taxon>
    </lineage>
</organism>
<evidence type="ECO:0000313" key="2">
    <source>
        <dbReference type="Proteomes" id="UP001151760"/>
    </source>
</evidence>
<protein>
    <submittedName>
        <fullName evidence="1">Uncharacterized protein</fullName>
    </submittedName>
</protein>
<sequence>MPPSPSWLDPLWSRYETAEVSWLEKNEEKKADHLLREHCEDMLAKRPPISAVEVLQRLLNSTKFLVFLTIHKNR</sequence>
<evidence type="ECO:0000313" key="1">
    <source>
        <dbReference type="EMBL" id="GJT81528.1"/>
    </source>
</evidence>
<dbReference type="Proteomes" id="UP001151760">
    <property type="component" value="Unassembled WGS sequence"/>
</dbReference>
<name>A0ABQ5H0W0_9ASTR</name>
<keyword evidence="2" id="KW-1185">Reference proteome</keyword>
<gene>
    <name evidence="1" type="ORF">Tco_1055870</name>
</gene>
<comment type="caution">
    <text evidence="1">The sequence shown here is derived from an EMBL/GenBank/DDBJ whole genome shotgun (WGS) entry which is preliminary data.</text>
</comment>
<dbReference type="EMBL" id="BQNB010019087">
    <property type="protein sequence ID" value="GJT81528.1"/>
    <property type="molecule type" value="Genomic_DNA"/>
</dbReference>
<accession>A0ABQ5H0W0</accession>
<proteinExistence type="predicted"/>
<reference evidence="1" key="2">
    <citation type="submission" date="2022-01" db="EMBL/GenBank/DDBJ databases">
        <authorList>
            <person name="Yamashiro T."/>
            <person name="Shiraishi A."/>
            <person name="Satake H."/>
            <person name="Nakayama K."/>
        </authorList>
    </citation>
    <scope>NUCLEOTIDE SEQUENCE</scope>
</reference>